<proteinExistence type="inferred from homology"/>
<keyword evidence="2" id="KW-0719">Serine esterase</keyword>
<dbReference type="Gene3D" id="3.40.50.1820">
    <property type="entry name" value="alpha/beta hydrolase"/>
    <property type="match status" value="1"/>
</dbReference>
<dbReference type="SUPFAM" id="SSF53474">
    <property type="entry name" value="alpha/beta-Hydrolases"/>
    <property type="match status" value="1"/>
</dbReference>
<keyword evidence="3" id="KW-0378">Hydrolase</keyword>
<dbReference type="EMBL" id="BMMH01000007">
    <property type="protein sequence ID" value="GGL19912.1"/>
    <property type="molecule type" value="Genomic_DNA"/>
</dbReference>
<dbReference type="RefSeq" id="WP_058853659.1">
    <property type="nucleotide sequence ID" value="NZ_BMMH01000007.1"/>
</dbReference>
<comment type="similarity">
    <text evidence="1">Belongs to the cutinase family.</text>
</comment>
<dbReference type="InterPro" id="IPR000675">
    <property type="entry name" value="Cutinase/axe"/>
</dbReference>
<organism evidence="7 8">
    <name type="scientific">Nocardia jinanensis</name>
    <dbReference type="NCBI Taxonomy" id="382504"/>
    <lineage>
        <taxon>Bacteria</taxon>
        <taxon>Bacillati</taxon>
        <taxon>Actinomycetota</taxon>
        <taxon>Actinomycetes</taxon>
        <taxon>Mycobacteriales</taxon>
        <taxon>Nocardiaceae</taxon>
        <taxon>Nocardia</taxon>
    </lineage>
</organism>
<dbReference type="SMART" id="SM01110">
    <property type="entry name" value="Cutinase"/>
    <property type="match status" value="1"/>
</dbReference>
<dbReference type="AlphaFoldDB" id="A0A917VUG0"/>
<keyword evidence="8" id="KW-1185">Reference proteome</keyword>
<evidence type="ECO:0000256" key="1">
    <source>
        <dbReference type="ARBA" id="ARBA00007534"/>
    </source>
</evidence>
<name>A0A917VUG0_9NOCA</name>
<keyword evidence="6" id="KW-0472">Membrane</keyword>
<protein>
    <recommendedName>
        <fullName evidence="9">Cutinase family protein</fullName>
    </recommendedName>
</protein>
<comment type="caution">
    <text evidence="7">The sequence shown here is derived from an EMBL/GenBank/DDBJ whole genome shotgun (WGS) entry which is preliminary data.</text>
</comment>
<keyword evidence="6" id="KW-1133">Transmembrane helix</keyword>
<feature type="compositionally biased region" description="Low complexity" evidence="5">
    <location>
        <begin position="470"/>
        <end position="564"/>
    </location>
</feature>
<dbReference type="GO" id="GO:0052689">
    <property type="term" value="F:carboxylic ester hydrolase activity"/>
    <property type="evidence" value="ECO:0007669"/>
    <property type="project" value="UniProtKB-KW"/>
</dbReference>
<evidence type="ECO:0000313" key="7">
    <source>
        <dbReference type="EMBL" id="GGL19912.1"/>
    </source>
</evidence>
<evidence type="ECO:0000256" key="6">
    <source>
        <dbReference type="SAM" id="Phobius"/>
    </source>
</evidence>
<evidence type="ECO:0000256" key="4">
    <source>
        <dbReference type="ARBA" id="ARBA00023157"/>
    </source>
</evidence>
<sequence length="588" mass="60750">MAFRSDYLVRCRTYLVQHRLATAIAAPATLGVVAAVAAAYSVTSPAQQADTQLRASVTECHDMVTISVAGRGDTPAQGTTKLLVDANGNPLPAALSGDHSSEWVDPVVNAPTDDVDPGSYAAVYIAYPADMATYEDAVTTGVANTQQVMREIAQACPDTQFAIVGYSEGADVVRRVAMEIGHQEQQDGGYAIVDPGKVTGVVILADSGRSAGDGPFPGAQNPNGNPDNFDQLYQNGGTPVPGQGAVAGTSGDFGALNGKIASFCSDGDLTCAAPENIALLQLVVNVARQMNVDALEREGLNPTTGQDVAVVLSRVALLALADIQSQPNWMASDETFLEVLLRVSDPAYEPGKATTPAPTTGDSISTDQMSPLAYLPQKVLNEIVGLIVTNQNTIPVILSDPYNLTLGPNASGHHFDYWRDADPGTGRTLTSAEYAAAWLTHLAKQAQAGEPVDTKATPTPEDLDDAYRAAAETTTEPTSTPATRTTAAPTTSGPAPVTTEPSTGSPTTVPSTTDTTTTSPAPGTTTEQATTPEQAETGTAPATPEATTAPVTTTTRPVPTQVAVNSTSEAPHPSTTPVETTTPAAPAR</sequence>
<keyword evidence="4" id="KW-1015">Disulfide bond</keyword>
<accession>A0A917VUG0</accession>
<evidence type="ECO:0000313" key="8">
    <source>
        <dbReference type="Proteomes" id="UP000638263"/>
    </source>
</evidence>
<evidence type="ECO:0008006" key="9">
    <source>
        <dbReference type="Google" id="ProtNLM"/>
    </source>
</evidence>
<dbReference type="Proteomes" id="UP000638263">
    <property type="component" value="Unassembled WGS sequence"/>
</dbReference>
<evidence type="ECO:0000256" key="5">
    <source>
        <dbReference type="SAM" id="MobiDB-lite"/>
    </source>
</evidence>
<gene>
    <name evidence="7" type="ORF">GCM10011588_38280</name>
</gene>
<feature type="transmembrane region" description="Helical" evidence="6">
    <location>
        <begin position="20"/>
        <end position="42"/>
    </location>
</feature>
<dbReference type="Pfam" id="PF01083">
    <property type="entry name" value="Cutinase"/>
    <property type="match status" value="1"/>
</dbReference>
<reference evidence="7" key="2">
    <citation type="submission" date="2020-09" db="EMBL/GenBank/DDBJ databases">
        <authorList>
            <person name="Sun Q."/>
            <person name="Zhou Y."/>
        </authorList>
    </citation>
    <scope>NUCLEOTIDE SEQUENCE</scope>
    <source>
        <strain evidence="7">CGMCC 4.3508</strain>
    </source>
</reference>
<feature type="region of interest" description="Disordered" evidence="5">
    <location>
        <begin position="470"/>
        <end position="588"/>
    </location>
</feature>
<keyword evidence="6" id="KW-0812">Transmembrane</keyword>
<dbReference type="PANTHER" id="PTHR33630:SF9">
    <property type="entry name" value="CUTINASE 4"/>
    <property type="match status" value="1"/>
</dbReference>
<dbReference type="InterPro" id="IPR029058">
    <property type="entry name" value="AB_hydrolase_fold"/>
</dbReference>
<feature type="compositionally biased region" description="Low complexity" evidence="5">
    <location>
        <begin position="571"/>
        <end position="588"/>
    </location>
</feature>
<dbReference type="PANTHER" id="PTHR33630">
    <property type="entry name" value="CUTINASE RV1984C-RELATED-RELATED"/>
    <property type="match status" value="1"/>
</dbReference>
<reference evidence="7" key="1">
    <citation type="journal article" date="2014" name="Int. J. Syst. Evol. Microbiol.">
        <title>Complete genome sequence of Corynebacterium casei LMG S-19264T (=DSM 44701T), isolated from a smear-ripened cheese.</title>
        <authorList>
            <consortium name="US DOE Joint Genome Institute (JGI-PGF)"/>
            <person name="Walter F."/>
            <person name="Albersmeier A."/>
            <person name="Kalinowski J."/>
            <person name="Ruckert C."/>
        </authorList>
    </citation>
    <scope>NUCLEOTIDE SEQUENCE</scope>
    <source>
        <strain evidence="7">CGMCC 4.3508</strain>
    </source>
</reference>
<evidence type="ECO:0000256" key="3">
    <source>
        <dbReference type="ARBA" id="ARBA00022801"/>
    </source>
</evidence>
<evidence type="ECO:0000256" key="2">
    <source>
        <dbReference type="ARBA" id="ARBA00022487"/>
    </source>
</evidence>